<dbReference type="Proteomes" id="UP001344817">
    <property type="component" value="Unassembled WGS sequence"/>
</dbReference>
<dbReference type="EMBL" id="JAZDWZ010000005">
    <property type="protein sequence ID" value="MEE3928303.1"/>
    <property type="molecule type" value="Genomic_DNA"/>
</dbReference>
<evidence type="ECO:0000256" key="1">
    <source>
        <dbReference type="SAM" id="Phobius"/>
    </source>
</evidence>
<comment type="caution">
    <text evidence="2">The sequence shown here is derived from an EMBL/GenBank/DDBJ whole genome shotgun (WGS) entry which is preliminary data.</text>
</comment>
<reference evidence="2" key="1">
    <citation type="submission" date="2024-01" db="EMBL/GenBank/DDBJ databases">
        <title>Genome sequence of Mycoplasma ciconiae type strain DSM 25251.</title>
        <authorList>
            <person name="Spergser J."/>
        </authorList>
    </citation>
    <scope>NUCLEOTIDE SEQUENCE [LARGE SCALE GENOMIC DNA]</scope>
    <source>
        <strain evidence="2">DSM 25251</strain>
    </source>
</reference>
<sequence>MNELALFIIWSVILAVSYVIFNWINKNKIWFNKIPSWIIVALPFFVLISIALPLTIANVDFGKITLYAASIPTMVAFGFSTPIFLQRFNDWRIRKKENAQKHNISKKKTNKKGGNK</sequence>
<name>A0ABU7MM99_9BACT</name>
<keyword evidence="1" id="KW-0472">Membrane</keyword>
<protein>
    <submittedName>
        <fullName evidence="2">Uncharacterized protein</fullName>
    </submittedName>
</protein>
<keyword evidence="1" id="KW-1133">Transmembrane helix</keyword>
<feature type="transmembrane region" description="Helical" evidence="1">
    <location>
        <begin position="6"/>
        <end position="24"/>
    </location>
</feature>
<proteinExistence type="predicted"/>
<evidence type="ECO:0000313" key="3">
    <source>
        <dbReference type="Proteomes" id="UP001344817"/>
    </source>
</evidence>
<accession>A0ABU7MM99</accession>
<gene>
    <name evidence="2" type="ORF">V2E24_01805</name>
</gene>
<keyword evidence="3" id="KW-1185">Reference proteome</keyword>
<keyword evidence="1" id="KW-0812">Transmembrane</keyword>
<evidence type="ECO:0000313" key="2">
    <source>
        <dbReference type="EMBL" id="MEE3928303.1"/>
    </source>
</evidence>
<organism evidence="2 3">
    <name type="scientific">Mycoplasmopsis ciconiae</name>
    <dbReference type="NCBI Taxonomy" id="561067"/>
    <lineage>
        <taxon>Bacteria</taxon>
        <taxon>Bacillati</taxon>
        <taxon>Mycoplasmatota</taxon>
        <taxon>Mycoplasmoidales</taxon>
        <taxon>Metamycoplasmataceae</taxon>
        <taxon>Mycoplasmopsis</taxon>
    </lineage>
</organism>
<feature type="transmembrane region" description="Helical" evidence="1">
    <location>
        <begin position="64"/>
        <end position="85"/>
    </location>
</feature>
<feature type="transmembrane region" description="Helical" evidence="1">
    <location>
        <begin position="36"/>
        <end position="58"/>
    </location>
</feature>
<dbReference type="RefSeq" id="WP_330500717.1">
    <property type="nucleotide sequence ID" value="NZ_JAZDWZ010000005.1"/>
</dbReference>